<dbReference type="PANTHER" id="PTHR11080">
    <property type="entry name" value="PYRAZINAMIDASE/NICOTINAMIDASE"/>
    <property type="match status" value="1"/>
</dbReference>
<gene>
    <name evidence="10" type="ORF">Q5761_08265</name>
</gene>
<organism evidence="10 11">
    <name type="scientific">Thermaerobacter composti</name>
    <dbReference type="NCBI Taxonomy" id="554949"/>
    <lineage>
        <taxon>Bacteria</taxon>
        <taxon>Bacillati</taxon>
        <taxon>Bacillota</taxon>
        <taxon>Clostridia</taxon>
        <taxon>Eubacteriales</taxon>
        <taxon>Clostridiales Family XVII. Incertae Sedis</taxon>
        <taxon>Thermaerobacter</taxon>
    </lineage>
</organism>
<evidence type="ECO:0000256" key="4">
    <source>
        <dbReference type="ARBA" id="ARBA00022801"/>
    </source>
</evidence>
<dbReference type="CDD" id="cd01011">
    <property type="entry name" value="nicotinamidase"/>
    <property type="match status" value="1"/>
</dbReference>
<dbReference type="Gene3D" id="3.40.50.850">
    <property type="entry name" value="Isochorismatase-like"/>
    <property type="match status" value="1"/>
</dbReference>
<evidence type="ECO:0000256" key="2">
    <source>
        <dbReference type="ARBA" id="ARBA00022642"/>
    </source>
</evidence>
<name>A0ABZ0QPN4_9FIRM</name>
<feature type="domain" description="Isochorismatase-like" evidence="9">
    <location>
        <begin position="46"/>
        <end position="233"/>
    </location>
</feature>
<sequence length="238" mass="25153">MDQPDGRPAHPHPQEPGGDPGATVGTPTAAGATVDPDAAARDPEGALVVVDVQNDFCPGGALAVPQGDGVVPVLNRWIDAFRRAGRVVVYTQDWHPQDHVSFRQRGGPWPPHCIQGTRGAAFHPDLLVQGTVFRKGFDADREAYSGFDGALARGETGVEPEVDLAGWLRQQGVRRLYVGGLATDYCVRATVLDGLREGFQVTVLVPAVRAVDVSPGDGRRALEEMQARGAVLAGGEAP</sequence>
<keyword evidence="11" id="KW-1185">Reference proteome</keyword>
<feature type="region of interest" description="Disordered" evidence="8">
    <location>
        <begin position="1"/>
        <end position="38"/>
    </location>
</feature>
<evidence type="ECO:0000313" key="10">
    <source>
        <dbReference type="EMBL" id="WPD18363.1"/>
    </source>
</evidence>
<dbReference type="SUPFAM" id="SSF52499">
    <property type="entry name" value="Isochorismatase-like hydrolases"/>
    <property type="match status" value="1"/>
</dbReference>
<accession>A0ABZ0QPN4</accession>
<evidence type="ECO:0000256" key="1">
    <source>
        <dbReference type="ARBA" id="ARBA00006336"/>
    </source>
</evidence>
<dbReference type="InterPro" id="IPR036380">
    <property type="entry name" value="Isochorismatase-like_sf"/>
</dbReference>
<keyword evidence="2" id="KW-0662">Pyridine nucleotide biosynthesis</keyword>
<dbReference type="Proteomes" id="UP001304683">
    <property type="component" value="Chromosome"/>
</dbReference>
<dbReference type="EC" id="3.5.1.19" evidence="6"/>
<evidence type="ECO:0000259" key="9">
    <source>
        <dbReference type="Pfam" id="PF00857"/>
    </source>
</evidence>
<proteinExistence type="inferred from homology"/>
<keyword evidence="3" id="KW-0479">Metal-binding</keyword>
<evidence type="ECO:0000256" key="7">
    <source>
        <dbReference type="ARBA" id="ARBA00043224"/>
    </source>
</evidence>
<evidence type="ECO:0000256" key="3">
    <source>
        <dbReference type="ARBA" id="ARBA00022723"/>
    </source>
</evidence>
<protein>
    <recommendedName>
        <fullName evidence="6">nicotinamidase</fullName>
        <ecNumber evidence="6">3.5.1.19</ecNumber>
    </recommendedName>
    <alternativeName>
        <fullName evidence="7">Nicotinamide deamidase</fullName>
    </alternativeName>
</protein>
<dbReference type="Pfam" id="PF00857">
    <property type="entry name" value="Isochorismatase"/>
    <property type="match status" value="1"/>
</dbReference>
<dbReference type="InterPro" id="IPR052347">
    <property type="entry name" value="Isochorismatase_Nicotinamidase"/>
</dbReference>
<evidence type="ECO:0000256" key="6">
    <source>
        <dbReference type="ARBA" id="ARBA00039017"/>
    </source>
</evidence>
<keyword evidence="4" id="KW-0378">Hydrolase</keyword>
<comment type="pathway">
    <text evidence="5">Cofactor biosynthesis; nicotinate biosynthesis; nicotinate from nicotinamide: step 1/1.</text>
</comment>
<evidence type="ECO:0000313" key="11">
    <source>
        <dbReference type="Proteomes" id="UP001304683"/>
    </source>
</evidence>
<dbReference type="EMBL" id="CP132508">
    <property type="protein sequence ID" value="WPD18363.1"/>
    <property type="molecule type" value="Genomic_DNA"/>
</dbReference>
<comment type="similarity">
    <text evidence="1">Belongs to the isochorismatase family.</text>
</comment>
<feature type="compositionally biased region" description="Low complexity" evidence="8">
    <location>
        <begin position="21"/>
        <end position="37"/>
    </location>
</feature>
<dbReference type="RefSeq" id="WP_318750211.1">
    <property type="nucleotide sequence ID" value="NZ_CP132508.1"/>
</dbReference>
<dbReference type="InterPro" id="IPR000868">
    <property type="entry name" value="Isochorismatase-like_dom"/>
</dbReference>
<reference evidence="10 11" key="1">
    <citation type="submission" date="2023-08" db="EMBL/GenBank/DDBJ databases">
        <title>Genome sequence of Thermaerobacter compostii strain Ins1, a spore-forming filamentous bacterium isolated from a deep geothermal reservoir.</title>
        <authorList>
            <person name="Bregnard D."/>
            <person name="Gonzalez D."/>
            <person name="Junier P."/>
        </authorList>
    </citation>
    <scope>NUCLEOTIDE SEQUENCE [LARGE SCALE GENOMIC DNA]</scope>
    <source>
        <strain evidence="10 11">Ins1</strain>
    </source>
</reference>
<evidence type="ECO:0000256" key="5">
    <source>
        <dbReference type="ARBA" id="ARBA00037900"/>
    </source>
</evidence>
<dbReference type="PANTHER" id="PTHR11080:SF2">
    <property type="entry name" value="LD05707P"/>
    <property type="match status" value="1"/>
</dbReference>
<evidence type="ECO:0000256" key="8">
    <source>
        <dbReference type="SAM" id="MobiDB-lite"/>
    </source>
</evidence>